<evidence type="ECO:0000313" key="1">
    <source>
        <dbReference type="EMBL" id="QWT50254.1"/>
    </source>
</evidence>
<evidence type="ECO:0000313" key="2">
    <source>
        <dbReference type="Proteomes" id="UP000683428"/>
    </source>
</evidence>
<dbReference type="KEGG" id="aiq:Azoinq_06620"/>
<name>A0A975XVW5_9RHOO</name>
<dbReference type="RefSeq" id="WP_216130736.1">
    <property type="nucleotide sequence ID" value="NZ_CP064782.1"/>
</dbReference>
<reference evidence="1" key="1">
    <citation type="submission" date="2020-11" db="EMBL/GenBank/DDBJ databases">
        <title>Azospira inquinata sp. nov.</title>
        <authorList>
            <person name="Moe W.M."/>
            <person name="Mikes M.C."/>
        </authorList>
    </citation>
    <scope>NUCLEOTIDE SEQUENCE</scope>
    <source>
        <strain evidence="1">Azo-3</strain>
    </source>
</reference>
<gene>
    <name evidence="1" type="ORF">Azoinq_06620</name>
</gene>
<dbReference type="AlphaFoldDB" id="A0A975XVW5"/>
<dbReference type="EMBL" id="CP064782">
    <property type="protein sequence ID" value="QWT50254.1"/>
    <property type="molecule type" value="Genomic_DNA"/>
</dbReference>
<organism evidence="1 2">
    <name type="scientific">Azospira inquinata</name>
    <dbReference type="NCBI Taxonomy" id="2785627"/>
    <lineage>
        <taxon>Bacteria</taxon>
        <taxon>Pseudomonadati</taxon>
        <taxon>Pseudomonadota</taxon>
        <taxon>Betaproteobacteria</taxon>
        <taxon>Rhodocyclales</taxon>
        <taxon>Rhodocyclaceae</taxon>
        <taxon>Azospira</taxon>
    </lineage>
</organism>
<proteinExistence type="predicted"/>
<accession>A0A975XVW5</accession>
<sequence length="183" mass="19451">MSLPLLWQEPLPVFPAPDLVALWRRCPGSPAAPVLLHLGPRTLNLVWGAALEEGLALPLGYAELASLFPHRPPRPEEWEAAIMAVEDQLAPARPRVPSAGRLWCADPLITALTALVAGDAAPALAREALEQCFQRLCQARPGGSAGLPEGPEFAALVLVLRELLHHYGYAGVELVEGDGGAEA</sequence>
<dbReference type="Proteomes" id="UP000683428">
    <property type="component" value="Chromosome"/>
</dbReference>
<protein>
    <submittedName>
        <fullName evidence="1">Uncharacterized protein</fullName>
    </submittedName>
</protein>
<keyword evidence="2" id="KW-1185">Reference proteome</keyword>